<protein>
    <recommendedName>
        <fullName evidence="5">Cytoskeleton-associated protein</fullName>
    </recommendedName>
</protein>
<reference evidence="3" key="2">
    <citation type="submission" date="2023-05" db="EMBL/GenBank/DDBJ databases">
        <authorList>
            <consortium name="Lawrence Berkeley National Laboratory"/>
            <person name="Steindorff A."/>
            <person name="Hensen N."/>
            <person name="Bonometti L."/>
            <person name="Westerberg I."/>
            <person name="Brannstrom I.O."/>
            <person name="Guillou S."/>
            <person name="Cros-Aarteil S."/>
            <person name="Calhoun S."/>
            <person name="Haridas S."/>
            <person name="Kuo A."/>
            <person name="Mondo S."/>
            <person name="Pangilinan J."/>
            <person name="Riley R."/>
            <person name="Labutti K."/>
            <person name="Andreopoulos B."/>
            <person name="Lipzen A."/>
            <person name="Chen C."/>
            <person name="Yanf M."/>
            <person name="Daum C."/>
            <person name="Ng V."/>
            <person name="Clum A."/>
            <person name="Ohm R."/>
            <person name="Martin F."/>
            <person name="Silar P."/>
            <person name="Natvig D."/>
            <person name="Lalanne C."/>
            <person name="Gautier V."/>
            <person name="Ament-Velasquez S.L."/>
            <person name="Kruys A."/>
            <person name="Hutchinson M.I."/>
            <person name="Powell A.J."/>
            <person name="Barry K."/>
            <person name="Miller A.N."/>
            <person name="Grigoriev I.V."/>
            <person name="Debuchy R."/>
            <person name="Gladieux P."/>
            <person name="Thoren M.H."/>
            <person name="Johannesson H."/>
        </authorList>
    </citation>
    <scope>NUCLEOTIDE SEQUENCE</scope>
    <source>
        <strain evidence="3">CBS 508.74</strain>
    </source>
</reference>
<keyword evidence="2" id="KW-1133">Transmembrane helix</keyword>
<feature type="transmembrane region" description="Helical" evidence="2">
    <location>
        <begin position="14"/>
        <end position="33"/>
    </location>
</feature>
<dbReference type="GeneID" id="89935825"/>
<feature type="compositionally biased region" description="Polar residues" evidence="1">
    <location>
        <begin position="321"/>
        <end position="336"/>
    </location>
</feature>
<evidence type="ECO:0000313" key="4">
    <source>
        <dbReference type="Proteomes" id="UP001302812"/>
    </source>
</evidence>
<dbReference type="EMBL" id="MU853344">
    <property type="protein sequence ID" value="KAK4111828.1"/>
    <property type="molecule type" value="Genomic_DNA"/>
</dbReference>
<accession>A0AAN6TCJ2</accession>
<evidence type="ECO:0000256" key="2">
    <source>
        <dbReference type="SAM" id="Phobius"/>
    </source>
</evidence>
<dbReference type="RefSeq" id="XP_064669398.1">
    <property type="nucleotide sequence ID" value="XM_064811700.1"/>
</dbReference>
<keyword evidence="2" id="KW-0472">Membrane</keyword>
<evidence type="ECO:0008006" key="5">
    <source>
        <dbReference type="Google" id="ProtNLM"/>
    </source>
</evidence>
<dbReference type="Proteomes" id="UP001302812">
    <property type="component" value="Unassembled WGS sequence"/>
</dbReference>
<feature type="region of interest" description="Disordered" evidence="1">
    <location>
        <begin position="315"/>
        <end position="336"/>
    </location>
</feature>
<reference evidence="3" key="1">
    <citation type="journal article" date="2023" name="Mol. Phylogenet. Evol.">
        <title>Genome-scale phylogeny and comparative genomics of the fungal order Sordariales.</title>
        <authorList>
            <person name="Hensen N."/>
            <person name="Bonometti L."/>
            <person name="Westerberg I."/>
            <person name="Brannstrom I.O."/>
            <person name="Guillou S."/>
            <person name="Cros-Aarteil S."/>
            <person name="Calhoun S."/>
            <person name="Haridas S."/>
            <person name="Kuo A."/>
            <person name="Mondo S."/>
            <person name="Pangilinan J."/>
            <person name="Riley R."/>
            <person name="LaButti K."/>
            <person name="Andreopoulos B."/>
            <person name="Lipzen A."/>
            <person name="Chen C."/>
            <person name="Yan M."/>
            <person name="Daum C."/>
            <person name="Ng V."/>
            <person name="Clum A."/>
            <person name="Steindorff A."/>
            <person name="Ohm R.A."/>
            <person name="Martin F."/>
            <person name="Silar P."/>
            <person name="Natvig D.O."/>
            <person name="Lalanne C."/>
            <person name="Gautier V."/>
            <person name="Ament-Velasquez S.L."/>
            <person name="Kruys A."/>
            <person name="Hutchinson M.I."/>
            <person name="Powell A.J."/>
            <person name="Barry K."/>
            <person name="Miller A.N."/>
            <person name="Grigoriev I.V."/>
            <person name="Debuchy R."/>
            <person name="Gladieux P."/>
            <person name="Hiltunen Thoren M."/>
            <person name="Johannesson H."/>
        </authorList>
    </citation>
    <scope>NUCLEOTIDE SEQUENCE</scope>
    <source>
        <strain evidence="3">CBS 508.74</strain>
    </source>
</reference>
<organism evidence="3 4">
    <name type="scientific">Canariomyces notabilis</name>
    <dbReference type="NCBI Taxonomy" id="2074819"/>
    <lineage>
        <taxon>Eukaryota</taxon>
        <taxon>Fungi</taxon>
        <taxon>Dikarya</taxon>
        <taxon>Ascomycota</taxon>
        <taxon>Pezizomycotina</taxon>
        <taxon>Sordariomycetes</taxon>
        <taxon>Sordariomycetidae</taxon>
        <taxon>Sordariales</taxon>
        <taxon>Chaetomiaceae</taxon>
        <taxon>Canariomyces</taxon>
    </lineage>
</organism>
<feature type="region of interest" description="Disordered" evidence="1">
    <location>
        <begin position="241"/>
        <end position="263"/>
    </location>
</feature>
<dbReference type="AlphaFoldDB" id="A0AAN6TCJ2"/>
<proteinExistence type="predicted"/>
<evidence type="ECO:0000313" key="3">
    <source>
        <dbReference type="EMBL" id="KAK4111828.1"/>
    </source>
</evidence>
<comment type="caution">
    <text evidence="3">The sequence shown here is derived from an EMBL/GenBank/DDBJ whole genome shotgun (WGS) entry which is preliminary data.</text>
</comment>
<gene>
    <name evidence="3" type="ORF">N656DRAFT_710757</name>
</gene>
<keyword evidence="4" id="KW-1185">Reference proteome</keyword>
<keyword evidence="2" id="KW-0812">Transmembrane</keyword>
<evidence type="ECO:0000256" key="1">
    <source>
        <dbReference type="SAM" id="MobiDB-lite"/>
    </source>
</evidence>
<sequence>MGWLSTVLRNDRVVFTYLTINAVGWFFGVRYLLKRWRDDAEIKPVQPKTQYITQETEDALKLTTLDTLLNYYNYAIRETAAKIVCDRAANDKDTVERLLWGITRKDYEERTRNLRALAIITDSQSLERLHRWKAYAALVRSLELSLDPEQEKLDFDDWDEYNLRDMSEKLCLMFISQLINCCDGVDKLVKAKFVEKWLAKQNWGSTLEERQRNFALYVRSRNNQLNDIIAALRASRSGREALEKAGLMPPASPEDSGAEDGPPLVERFSVVLPTNVDVNNLGDYDPARLLFRSLENMQNAEDRQMRQRHREAMVLNDGTRPLNSSDIIQRNLGSPR</sequence>
<name>A0AAN6TCJ2_9PEZI</name>